<dbReference type="OrthoDB" id="2383at2"/>
<dbReference type="AlphaFoldDB" id="E3D0D0"/>
<accession>E3D0D0</accession>
<reference evidence="1 2" key="1">
    <citation type="journal article" date="2010" name="Stand. Genomic Sci.">
        <title>Non-contiguous finished genome sequence of Aminomonas paucivorans type strain (GLU-3).</title>
        <authorList>
            <person name="Pitluck S."/>
            <person name="Yasawong M."/>
            <person name="Held B."/>
            <person name="Lapidus A."/>
            <person name="Nolan M."/>
            <person name="Copeland A."/>
            <person name="Lucas S."/>
            <person name="Del Rio T.G."/>
            <person name="Tice H."/>
            <person name="Cheng J.F."/>
            <person name="Chertkov O."/>
            <person name="Goodwin L."/>
            <person name="Tapia R."/>
            <person name="Han C."/>
            <person name="Liolios K."/>
            <person name="Ivanova N."/>
            <person name="Mavromatis K."/>
            <person name="Ovchinnikova G."/>
            <person name="Pati A."/>
            <person name="Chen A."/>
            <person name="Palaniappan K."/>
            <person name="Land M."/>
            <person name="Hauser L."/>
            <person name="Chang Y.J."/>
            <person name="Jeffries C.D."/>
            <person name="Pukall R."/>
            <person name="Spring S."/>
            <person name="Rohde M."/>
            <person name="Sikorski J."/>
            <person name="Goker M."/>
            <person name="Woyke T."/>
            <person name="Bristow J."/>
            <person name="Eisen J.A."/>
            <person name="Markowitz V."/>
            <person name="Hugenholtz P."/>
            <person name="Kyrpides N.C."/>
            <person name="Klenk H.P."/>
        </authorList>
    </citation>
    <scope>NUCLEOTIDE SEQUENCE [LARGE SCALE GENOMIC DNA]</scope>
    <source>
        <strain evidence="1 2">DSM 12260</strain>
    </source>
</reference>
<dbReference type="EMBL" id="CM001022">
    <property type="protein sequence ID" value="EFQ24803.1"/>
    <property type="molecule type" value="Genomic_DNA"/>
</dbReference>
<dbReference type="RefSeq" id="WP_006302051.1">
    <property type="nucleotide sequence ID" value="NZ_CM001022.1"/>
</dbReference>
<keyword evidence="2" id="KW-1185">Reference proteome</keyword>
<dbReference type="STRING" id="584708.Apau_2396"/>
<dbReference type="Proteomes" id="UP000005096">
    <property type="component" value="Chromosome"/>
</dbReference>
<evidence type="ECO:0000313" key="1">
    <source>
        <dbReference type="EMBL" id="EFQ24803.1"/>
    </source>
</evidence>
<dbReference type="PaxDb" id="584708-Apau_2396"/>
<dbReference type="eggNOG" id="ENOG502ZC5B">
    <property type="taxonomic scope" value="Bacteria"/>
</dbReference>
<protein>
    <submittedName>
        <fullName evidence="1">Uncharacterized protein</fullName>
    </submittedName>
</protein>
<sequence>MISLIRGGPRLLLLQTPHPEELEAFLLRRARARTYALLDAFDQAGEQDTLVFLVPPDTPPSLAARVVGAPEDPASLLAALFNHSLSPLVRRADLLPGFLILRTLGEADRTIDRLREEFSARETTLDRQIEGLFHLPGTTLAFTEAPLGHRLPLKALHDRVLLVPLPQGELLATLRSRSLRLLLEGQGHREGWVADVRLFDQWERYDLHHERFLRVVEALELGLLVGESWVRDFPRFMMEVRVFQMRLVSFLPPRDLKEVLLGLEYDDRGQRVADFDLYVEDRKVSWTEEPRRREARPNRADLGLRCRGTLEERLSPEARAALVRLDQALRERQS</sequence>
<gene>
    <name evidence="1" type="ORF">Apau_2396</name>
</gene>
<dbReference type="HOGENOM" id="CLU_071259_0_0_0"/>
<proteinExistence type="predicted"/>
<evidence type="ECO:0000313" key="2">
    <source>
        <dbReference type="Proteomes" id="UP000005096"/>
    </source>
</evidence>
<organism evidence="1 2">
    <name type="scientific">Aminomonas paucivorans DSM 12260</name>
    <dbReference type="NCBI Taxonomy" id="584708"/>
    <lineage>
        <taxon>Bacteria</taxon>
        <taxon>Thermotogati</taxon>
        <taxon>Synergistota</taxon>
        <taxon>Synergistia</taxon>
        <taxon>Synergistales</taxon>
        <taxon>Synergistaceae</taxon>
        <taxon>Aminomonas</taxon>
    </lineage>
</organism>
<name>E3D0D0_9BACT</name>